<accession>A0A9W8QMI1</accession>
<comment type="caution">
    <text evidence="1">The sequence shown here is derived from an EMBL/GenBank/DDBJ whole genome shotgun (WGS) entry which is preliminary data.</text>
</comment>
<dbReference type="EMBL" id="JAJHUN010000002">
    <property type="protein sequence ID" value="KAJ4161585.1"/>
    <property type="molecule type" value="Genomic_DNA"/>
</dbReference>
<dbReference type="AlphaFoldDB" id="A0A9W8QMI1"/>
<dbReference type="RefSeq" id="XP_056057969.1">
    <property type="nucleotide sequence ID" value="XM_056199529.1"/>
</dbReference>
<evidence type="ECO:0000313" key="1">
    <source>
        <dbReference type="EMBL" id="KAJ4161585.1"/>
    </source>
</evidence>
<protein>
    <submittedName>
        <fullName evidence="1">Uncharacterized protein</fullName>
    </submittedName>
</protein>
<reference evidence="1" key="1">
    <citation type="journal article" date="2023" name="Access Microbiol">
        <title>De-novo genome assembly for Akanthomyces muscarius, a biocontrol agent of insect agricultural pests.</title>
        <authorList>
            <person name="Erdos Z."/>
            <person name="Studholme D.J."/>
            <person name="Raymond B."/>
            <person name="Sharma M."/>
        </authorList>
    </citation>
    <scope>NUCLEOTIDE SEQUENCE</scope>
    <source>
        <strain evidence="1">Ve6</strain>
    </source>
</reference>
<keyword evidence="2" id="KW-1185">Reference proteome</keyword>
<dbReference type="GeneID" id="80894775"/>
<name>A0A9W8QMI1_AKAMU</name>
<proteinExistence type="predicted"/>
<organism evidence="1 2">
    <name type="scientific">Akanthomyces muscarius</name>
    <name type="common">Entomopathogenic fungus</name>
    <name type="synonym">Lecanicillium muscarium</name>
    <dbReference type="NCBI Taxonomy" id="2231603"/>
    <lineage>
        <taxon>Eukaryota</taxon>
        <taxon>Fungi</taxon>
        <taxon>Dikarya</taxon>
        <taxon>Ascomycota</taxon>
        <taxon>Pezizomycotina</taxon>
        <taxon>Sordariomycetes</taxon>
        <taxon>Hypocreomycetidae</taxon>
        <taxon>Hypocreales</taxon>
        <taxon>Cordycipitaceae</taxon>
        <taxon>Akanthomyces</taxon>
    </lineage>
</organism>
<sequence length="187" mass="20569">MSLIVALQVSQPSLETGKHTVALQVSQPSIETKEKYTAALHVPQATPRSKAAYCTSFNRMKPAGSASLSRKADTALRKASVAAKAPRLRSQAIDNAEVAKVITSTLAKVRSTTRDRDRHAIRFASKTIALRYSNSSGLARPDVKSFTILTERANFRTLQHFHTWGVPDEAIFQGNFRIPLPSRRPAE</sequence>
<evidence type="ECO:0000313" key="2">
    <source>
        <dbReference type="Proteomes" id="UP001144673"/>
    </source>
</evidence>
<dbReference type="Proteomes" id="UP001144673">
    <property type="component" value="Unassembled WGS sequence"/>
</dbReference>
<gene>
    <name evidence="1" type="ORF">LMH87_007616</name>
</gene>
<dbReference type="KEGG" id="amus:LMH87_007616"/>